<dbReference type="HOGENOM" id="CLU_1501199_0_0_7"/>
<protein>
    <submittedName>
        <fullName evidence="1">Uncharacterized protein</fullName>
    </submittedName>
</protein>
<name>I5B4T9_9BACT</name>
<gene>
    <name evidence="1" type="ORF">DespoDRAFT_02661</name>
</gene>
<dbReference type="RefSeq" id="WP_004074053.1">
    <property type="nucleotide sequence ID" value="NZ_CM001488.1"/>
</dbReference>
<sequence>MPKITKQELLERRIEEYEHACEGIDRYQHFKKLDYWTLDEGLRLLIAPNEIGQRSIGISILLFDIEFLQNSKKYQIVTRSLNTSLPVEGDYKEKISQYKNSDMEKTISNCWYYCYAHLKVNPFQFLDFIKSKNLFDIPDELLFSKTDLDSGKYSWQTGNLENPDNSNHPIVRTVFSVVL</sequence>
<proteinExistence type="predicted"/>
<organism evidence="1 2">
    <name type="scientific">Desulfobacter postgatei 2ac9</name>
    <dbReference type="NCBI Taxonomy" id="879212"/>
    <lineage>
        <taxon>Bacteria</taxon>
        <taxon>Pseudomonadati</taxon>
        <taxon>Thermodesulfobacteriota</taxon>
        <taxon>Desulfobacteria</taxon>
        <taxon>Desulfobacterales</taxon>
        <taxon>Desulfobacteraceae</taxon>
        <taxon>Desulfobacter</taxon>
    </lineage>
</organism>
<dbReference type="STRING" id="879212.DespoDRAFT_02661"/>
<reference evidence="1 2" key="1">
    <citation type="submission" date="2011-09" db="EMBL/GenBank/DDBJ databases">
        <authorList>
            <consortium name="US DOE Joint Genome Institute (JGI-PGF)"/>
            <person name="Lucas S."/>
            <person name="Han J."/>
            <person name="Lapidus A."/>
            <person name="Cheng J.-F."/>
            <person name="Goodwin L."/>
            <person name="Pitluck S."/>
            <person name="Peters L."/>
            <person name="Land M.L."/>
            <person name="Hauser L."/>
            <person name="Orellana R."/>
            <person name="Lovley D."/>
            <person name="Woyke T.J."/>
        </authorList>
    </citation>
    <scope>NUCLEOTIDE SEQUENCE [LARGE SCALE GENOMIC DNA]</scope>
    <source>
        <strain evidence="1 2">2ac9</strain>
    </source>
</reference>
<dbReference type="AlphaFoldDB" id="I5B4T9"/>
<dbReference type="Proteomes" id="UP000005778">
    <property type="component" value="Chromosome"/>
</dbReference>
<evidence type="ECO:0000313" key="2">
    <source>
        <dbReference type="Proteomes" id="UP000005778"/>
    </source>
</evidence>
<keyword evidence="2" id="KW-1185">Reference proteome</keyword>
<dbReference type="EMBL" id="CM001488">
    <property type="protein sequence ID" value="EIM64502.1"/>
    <property type="molecule type" value="Genomic_DNA"/>
</dbReference>
<accession>I5B4T9</accession>
<reference evidence="1 2" key="2">
    <citation type="submission" date="2012-02" db="EMBL/GenBank/DDBJ databases">
        <title>Improved High-Quality Draft sequence of Desulfobacter postgatei 2ac9.</title>
        <authorList>
            <consortium name="US DOE Joint Genome Institute"/>
            <person name="Lucas S."/>
            <person name="Han J."/>
            <person name="Lapidus A."/>
            <person name="Cheng J.-F."/>
            <person name="Goodwin L."/>
            <person name="Pitluck S."/>
            <person name="Peters L."/>
            <person name="Ovchinnikova G."/>
            <person name="Held B."/>
            <person name="Detter J.C."/>
            <person name="Han C."/>
            <person name="Tapia R."/>
            <person name="Land M."/>
            <person name="Hauser L."/>
            <person name="Kyrpides N."/>
            <person name="Ivanova N."/>
            <person name="Pagani I."/>
            <person name="Orellana R."/>
            <person name="Lovley D."/>
            <person name="Woyke T."/>
        </authorList>
    </citation>
    <scope>NUCLEOTIDE SEQUENCE [LARGE SCALE GENOMIC DNA]</scope>
    <source>
        <strain evidence="1 2">2ac9</strain>
    </source>
</reference>
<evidence type="ECO:0000313" key="1">
    <source>
        <dbReference type="EMBL" id="EIM64502.1"/>
    </source>
</evidence>